<dbReference type="EMBL" id="JBHULZ010000026">
    <property type="protein sequence ID" value="MFD2697734.1"/>
    <property type="molecule type" value="Genomic_DNA"/>
</dbReference>
<feature type="domain" description="Letm1 RBD" evidence="1">
    <location>
        <begin position="339"/>
        <end position="391"/>
    </location>
</feature>
<dbReference type="Pfam" id="PF07766">
    <property type="entry name" value="LETM1_RBD"/>
    <property type="match status" value="1"/>
</dbReference>
<protein>
    <submittedName>
        <fullName evidence="2">LETM1-related biofilm-associated protein</fullName>
    </submittedName>
</protein>
<sequence>MNPSANGWINKHLHNLQNKDSFFKQSPEHFYIKLRSTGFIYANNLKTLSGFISDKLSFSSEELTKINLLESLAYVYVYQKKCLNQQAFYEDVLGFYSAINETPKSYFHFLKLKTNPASQLEGIIQERIQINNSVFKKNLSRLITNALLFIDILAFQEYLTNPQNTNNYYKNFEKLIAQVVYKSFKAKTNPNKYDHLILETLKNSFRFLALDLNQKQNFTGHLTDDFIEKLYLMDIACITVFNDEEIDNDERSYIFKLGRQLNLSAQHVNEALRAMHDFFNLFSDKISYFQESNALNNLYQNTNRMVKLLVLRNKSRILQELTESKELVGLLGKSTYSQLSLAERKKVKTQLLDICKTVPSLAIFILPGGSVLLPILIKFIPQLLPSAFNENRLDN</sequence>
<reference evidence="3" key="1">
    <citation type="journal article" date="2019" name="Int. J. Syst. Evol. Microbiol.">
        <title>The Global Catalogue of Microorganisms (GCM) 10K type strain sequencing project: providing services to taxonomists for standard genome sequencing and annotation.</title>
        <authorList>
            <consortium name="The Broad Institute Genomics Platform"/>
            <consortium name="The Broad Institute Genome Sequencing Center for Infectious Disease"/>
            <person name="Wu L."/>
            <person name="Ma J."/>
        </authorList>
    </citation>
    <scope>NUCLEOTIDE SEQUENCE [LARGE SCALE GENOMIC DNA]</scope>
    <source>
        <strain evidence="3">KCTC 42255</strain>
    </source>
</reference>
<evidence type="ECO:0000313" key="2">
    <source>
        <dbReference type="EMBL" id="MFD2697734.1"/>
    </source>
</evidence>
<name>A0ABW5SDN9_9FLAO</name>
<dbReference type="InterPro" id="IPR033122">
    <property type="entry name" value="LETM1-like_RBD"/>
</dbReference>
<accession>A0ABW5SDN9</accession>
<organism evidence="2 3">
    <name type="scientific">Mesonia sediminis</name>
    <dbReference type="NCBI Taxonomy" id="1703946"/>
    <lineage>
        <taxon>Bacteria</taxon>
        <taxon>Pseudomonadati</taxon>
        <taxon>Bacteroidota</taxon>
        <taxon>Flavobacteriia</taxon>
        <taxon>Flavobacteriales</taxon>
        <taxon>Flavobacteriaceae</taxon>
        <taxon>Mesonia</taxon>
    </lineage>
</organism>
<dbReference type="NCBIfam" id="NF040639">
    <property type="entry name" value="LETM1_rel_film"/>
    <property type="match status" value="1"/>
</dbReference>
<dbReference type="SUPFAM" id="SSF158682">
    <property type="entry name" value="TerB-like"/>
    <property type="match status" value="1"/>
</dbReference>
<dbReference type="Proteomes" id="UP001597357">
    <property type="component" value="Unassembled WGS sequence"/>
</dbReference>
<evidence type="ECO:0000313" key="3">
    <source>
        <dbReference type="Proteomes" id="UP001597357"/>
    </source>
</evidence>
<keyword evidence="3" id="KW-1185">Reference proteome</keyword>
<proteinExistence type="predicted"/>
<evidence type="ECO:0000259" key="1">
    <source>
        <dbReference type="Pfam" id="PF07766"/>
    </source>
</evidence>
<comment type="caution">
    <text evidence="2">The sequence shown here is derived from an EMBL/GenBank/DDBJ whole genome shotgun (WGS) entry which is preliminary data.</text>
</comment>
<dbReference type="InterPro" id="IPR029024">
    <property type="entry name" value="TerB-like"/>
</dbReference>
<gene>
    <name evidence="2" type="ORF">ACFSQ0_06990</name>
</gene>
<dbReference type="RefSeq" id="WP_379046125.1">
    <property type="nucleotide sequence ID" value="NZ_JBHULZ010000026.1"/>
</dbReference>